<dbReference type="PANTHER" id="PTHR34387:SF1">
    <property type="entry name" value="PERIPLASMIC IMMUNOGENIC PROTEIN"/>
    <property type="match status" value="1"/>
</dbReference>
<keyword evidence="1" id="KW-0472">Membrane</keyword>
<gene>
    <name evidence="2" type="ORF">EFL95_17525</name>
</gene>
<sequence length="264" mass="27564">MPENNALRSNQLITIAVLVIALAAVFFVGRSLGEDNGSDDSEATPAASTTETFGVVTGGEATISGTPDQLTFSATVHNKAGSNGAALTMTNKDVRAIIDAAQKHGVATRDIQTRSVSVQPDYDYSAGSQRITGYTATERVSIKVRKLGKAGTVIGAVTTAAGNAVSVGSISFSISNRDDLVAQARTNAVKKSKAAAEALAKAAGRDVGELEYVEEVTPQDVYAYPQAAKLLNADALFRGSYSTPIRPGKQQVSVTVKVRWSIAR</sequence>
<feature type="transmembrane region" description="Helical" evidence="1">
    <location>
        <begin position="12"/>
        <end position="29"/>
    </location>
</feature>
<reference evidence="2 3" key="1">
    <citation type="submission" date="2018-11" db="EMBL/GenBank/DDBJ databases">
        <authorList>
            <person name="Li F."/>
        </authorList>
    </citation>
    <scope>NUCLEOTIDE SEQUENCE [LARGE SCALE GENOMIC DNA]</scope>
    <source>
        <strain evidence="2 3">KIS18-7</strain>
    </source>
</reference>
<dbReference type="InterPro" id="IPR007497">
    <property type="entry name" value="SIMPL/DUF541"/>
</dbReference>
<dbReference type="OrthoDB" id="5195768at2"/>
<dbReference type="Gene3D" id="3.30.70.2970">
    <property type="entry name" value="Protein of unknown function (DUF541), domain 2"/>
    <property type="match status" value="1"/>
</dbReference>
<organism evidence="2 3">
    <name type="scientific">Nocardioides marmorisolisilvae</name>
    <dbReference type="NCBI Taxonomy" id="1542737"/>
    <lineage>
        <taxon>Bacteria</taxon>
        <taxon>Bacillati</taxon>
        <taxon>Actinomycetota</taxon>
        <taxon>Actinomycetes</taxon>
        <taxon>Propionibacteriales</taxon>
        <taxon>Nocardioidaceae</taxon>
        <taxon>Nocardioides</taxon>
    </lineage>
</organism>
<dbReference type="AlphaFoldDB" id="A0A3N0DQ71"/>
<proteinExistence type="predicted"/>
<dbReference type="EMBL" id="RJSG01000003">
    <property type="protein sequence ID" value="RNL77788.1"/>
    <property type="molecule type" value="Genomic_DNA"/>
</dbReference>
<evidence type="ECO:0000313" key="3">
    <source>
        <dbReference type="Proteomes" id="UP000277094"/>
    </source>
</evidence>
<dbReference type="Gene3D" id="3.30.110.170">
    <property type="entry name" value="Protein of unknown function (DUF541), domain 1"/>
    <property type="match status" value="1"/>
</dbReference>
<accession>A0A3N0DQ71</accession>
<dbReference type="PANTHER" id="PTHR34387">
    <property type="entry name" value="SLR1258 PROTEIN"/>
    <property type="match status" value="1"/>
</dbReference>
<dbReference type="GO" id="GO:0006974">
    <property type="term" value="P:DNA damage response"/>
    <property type="evidence" value="ECO:0007669"/>
    <property type="project" value="TreeGrafter"/>
</dbReference>
<dbReference type="Pfam" id="PF04402">
    <property type="entry name" value="SIMPL"/>
    <property type="match status" value="1"/>
</dbReference>
<evidence type="ECO:0000256" key="1">
    <source>
        <dbReference type="SAM" id="Phobius"/>
    </source>
</evidence>
<protein>
    <submittedName>
        <fullName evidence="2">DUF541 domain-containing protein</fullName>
    </submittedName>
</protein>
<dbReference type="Proteomes" id="UP000277094">
    <property type="component" value="Unassembled WGS sequence"/>
</dbReference>
<dbReference type="RefSeq" id="WP_123235374.1">
    <property type="nucleotide sequence ID" value="NZ_RJSG01000003.1"/>
</dbReference>
<keyword evidence="1" id="KW-1133">Transmembrane helix</keyword>
<evidence type="ECO:0000313" key="2">
    <source>
        <dbReference type="EMBL" id="RNL77788.1"/>
    </source>
</evidence>
<dbReference type="InterPro" id="IPR052022">
    <property type="entry name" value="26kDa_periplasmic_antigen"/>
</dbReference>
<comment type="caution">
    <text evidence="2">The sequence shown here is derived from an EMBL/GenBank/DDBJ whole genome shotgun (WGS) entry which is preliminary data.</text>
</comment>
<keyword evidence="1" id="KW-0812">Transmembrane</keyword>
<keyword evidence="3" id="KW-1185">Reference proteome</keyword>
<name>A0A3N0DQ71_9ACTN</name>